<dbReference type="KEGG" id="bsen:DP114_13800"/>
<dbReference type="InterPro" id="IPR036365">
    <property type="entry name" value="PGBD-like_sf"/>
</dbReference>
<reference evidence="2 3" key="1">
    <citation type="submission" date="2018-06" db="EMBL/GenBank/DDBJ databases">
        <title>Comparative genomics of Brasilonema spp. strains.</title>
        <authorList>
            <person name="Alvarenga D.O."/>
            <person name="Fiore M.F."/>
            <person name="Varani A.M."/>
        </authorList>
    </citation>
    <scope>NUCLEOTIDE SEQUENCE [LARGE SCALE GENOMIC DNA]</scope>
    <source>
        <strain evidence="2 3">CENA114</strain>
    </source>
</reference>
<organism evidence="2 3">
    <name type="scientific">Brasilonema sennae CENA114</name>
    <dbReference type="NCBI Taxonomy" id="415709"/>
    <lineage>
        <taxon>Bacteria</taxon>
        <taxon>Bacillati</taxon>
        <taxon>Cyanobacteriota</taxon>
        <taxon>Cyanophyceae</taxon>
        <taxon>Nostocales</taxon>
        <taxon>Scytonemataceae</taxon>
        <taxon>Brasilonema</taxon>
        <taxon>Bromeliae group (in: Brasilonema)</taxon>
    </lineage>
</organism>
<sequence>MAQDPNGIWIWKLSEIRADYLDKLVERKVQRVYLKVFDGKYQGKPTFWNWQCSPEIIQEFKSREIEVYGWGYHYGTADITRQIVKVRQALNCGLDGYIVDVEKEVEDPSTHTNLDKLLSAVRMIVKEGTLGYTTFGNPRLHPNVPWQILDKYCDLAFLQIYFEKFTFKPTTPEEVKDCLDAYKNLGLKKPILPVWDSESDTAKPATAAELQDYLNNYPGSSIWRIPKEGERGEAWNLTYSGFVLPVLRRNLRQGRIGDDVKAVQKVLNARGYNAGSADGNFGPQTEAAVKAFQKAAGLTVDGELGKLTWTTLGGKFDA</sequence>
<dbReference type="SUPFAM" id="SSF47090">
    <property type="entry name" value="PGBD-like"/>
    <property type="match status" value="1"/>
</dbReference>
<evidence type="ECO:0000313" key="3">
    <source>
        <dbReference type="Proteomes" id="UP000503129"/>
    </source>
</evidence>
<proteinExistence type="predicted"/>
<name>A0A856MGL6_9CYAN</name>
<protein>
    <recommendedName>
        <fullName evidence="1">Peptidoglycan binding-like domain-containing protein</fullName>
    </recommendedName>
</protein>
<dbReference type="EMBL" id="CP030118">
    <property type="protein sequence ID" value="QDL08821.1"/>
    <property type="molecule type" value="Genomic_DNA"/>
</dbReference>
<dbReference type="Gene3D" id="1.10.101.10">
    <property type="entry name" value="PGBD-like superfamily/PGBD"/>
    <property type="match status" value="1"/>
</dbReference>
<dbReference type="InterPro" id="IPR036366">
    <property type="entry name" value="PGBDSf"/>
</dbReference>
<gene>
    <name evidence="2" type="ORF">DP114_13800</name>
</gene>
<accession>A0A856MGL6</accession>
<dbReference type="InterPro" id="IPR002477">
    <property type="entry name" value="Peptidoglycan-bd-like"/>
</dbReference>
<evidence type="ECO:0000313" key="2">
    <source>
        <dbReference type="EMBL" id="QDL08821.1"/>
    </source>
</evidence>
<dbReference type="RefSeq" id="WP_169267214.1">
    <property type="nucleotide sequence ID" value="NZ_CAWOXK010000001.1"/>
</dbReference>
<keyword evidence="3" id="KW-1185">Reference proteome</keyword>
<feature type="domain" description="Peptidoglycan binding-like" evidence="1">
    <location>
        <begin position="257"/>
        <end position="312"/>
    </location>
</feature>
<evidence type="ECO:0000259" key="1">
    <source>
        <dbReference type="Pfam" id="PF01471"/>
    </source>
</evidence>
<dbReference type="Proteomes" id="UP000503129">
    <property type="component" value="Chromosome"/>
</dbReference>
<dbReference type="Pfam" id="PF01471">
    <property type="entry name" value="PG_binding_1"/>
    <property type="match status" value="1"/>
</dbReference>
<dbReference type="AlphaFoldDB" id="A0A856MGL6"/>